<dbReference type="Proteomes" id="UP000826195">
    <property type="component" value="Unassembled WGS sequence"/>
</dbReference>
<name>A0AAV7I750_COTGL</name>
<reference evidence="1 2" key="1">
    <citation type="journal article" date="2021" name="J. Hered.">
        <title>A chromosome-level genome assembly of the parasitoid wasp, Cotesia glomerata (Hymenoptera: Braconidae).</title>
        <authorList>
            <person name="Pinto B.J."/>
            <person name="Weis J.J."/>
            <person name="Gamble T."/>
            <person name="Ode P.J."/>
            <person name="Paul R."/>
            <person name="Zaspel J.M."/>
        </authorList>
    </citation>
    <scope>NUCLEOTIDE SEQUENCE [LARGE SCALE GENOMIC DNA]</scope>
    <source>
        <strain evidence="1">CgM1</strain>
    </source>
</reference>
<organism evidence="1 2">
    <name type="scientific">Cotesia glomerata</name>
    <name type="common">Lepidopteran parasitic wasp</name>
    <name type="synonym">Apanteles glomeratus</name>
    <dbReference type="NCBI Taxonomy" id="32391"/>
    <lineage>
        <taxon>Eukaryota</taxon>
        <taxon>Metazoa</taxon>
        <taxon>Ecdysozoa</taxon>
        <taxon>Arthropoda</taxon>
        <taxon>Hexapoda</taxon>
        <taxon>Insecta</taxon>
        <taxon>Pterygota</taxon>
        <taxon>Neoptera</taxon>
        <taxon>Endopterygota</taxon>
        <taxon>Hymenoptera</taxon>
        <taxon>Apocrita</taxon>
        <taxon>Ichneumonoidea</taxon>
        <taxon>Braconidae</taxon>
        <taxon>Microgastrinae</taxon>
        <taxon>Cotesia</taxon>
    </lineage>
</organism>
<dbReference type="EMBL" id="JAHXZJ010002237">
    <property type="protein sequence ID" value="KAH0547090.1"/>
    <property type="molecule type" value="Genomic_DNA"/>
</dbReference>
<keyword evidence="2" id="KW-1185">Reference proteome</keyword>
<sequence>MKIRVKIVAGAVGAGSIELLARLLGFQERKLVKGGARMRYGPGKYEAAEKRLCLRATLPKFYPRMLLPVITTGGAKLFRELLGKVDTRRTMINYAIEFPEIIFQLPLPTSFPRTVLRN</sequence>
<evidence type="ECO:0000313" key="2">
    <source>
        <dbReference type="Proteomes" id="UP000826195"/>
    </source>
</evidence>
<comment type="caution">
    <text evidence="1">The sequence shown here is derived from an EMBL/GenBank/DDBJ whole genome shotgun (WGS) entry which is preliminary data.</text>
</comment>
<dbReference type="AlphaFoldDB" id="A0AAV7I750"/>
<evidence type="ECO:0000313" key="1">
    <source>
        <dbReference type="EMBL" id="KAH0547090.1"/>
    </source>
</evidence>
<gene>
    <name evidence="1" type="ORF">KQX54_017038</name>
</gene>
<accession>A0AAV7I750</accession>
<protein>
    <submittedName>
        <fullName evidence="1">Uncharacterized protein</fullName>
    </submittedName>
</protein>
<proteinExistence type="predicted"/>